<keyword evidence="9" id="KW-1185">Reference proteome</keyword>
<comment type="caution">
    <text evidence="8">The sequence shown here is derived from an EMBL/GenBank/DDBJ whole genome shotgun (WGS) entry which is preliminary data.</text>
</comment>
<name>A0ABW1GIJ8_9ACTN</name>
<dbReference type="SUPFAM" id="SSF56112">
    <property type="entry name" value="Protein kinase-like (PK-like)"/>
    <property type="match status" value="1"/>
</dbReference>
<dbReference type="PANTHER" id="PTHR43289">
    <property type="entry name" value="MITOGEN-ACTIVATED PROTEIN KINASE KINASE KINASE 20-RELATED"/>
    <property type="match status" value="1"/>
</dbReference>
<gene>
    <name evidence="8" type="ORF">ACFP1B_08530</name>
</gene>
<dbReference type="EMBL" id="JBHSPU010000009">
    <property type="protein sequence ID" value="MFC5913472.1"/>
    <property type="molecule type" value="Genomic_DNA"/>
</dbReference>
<dbReference type="PANTHER" id="PTHR43289:SF6">
    <property type="entry name" value="SERINE_THREONINE-PROTEIN KINASE NEKL-3"/>
    <property type="match status" value="1"/>
</dbReference>
<evidence type="ECO:0000256" key="5">
    <source>
        <dbReference type="ARBA" id="ARBA00022777"/>
    </source>
</evidence>
<evidence type="ECO:0000259" key="7">
    <source>
        <dbReference type="PROSITE" id="PS50011"/>
    </source>
</evidence>
<proteinExistence type="predicted"/>
<keyword evidence="2" id="KW-0723">Serine/threonine-protein kinase</keyword>
<evidence type="ECO:0000256" key="6">
    <source>
        <dbReference type="ARBA" id="ARBA00022840"/>
    </source>
</evidence>
<protein>
    <recommendedName>
        <fullName evidence="1">non-specific serine/threonine protein kinase</fullName>
        <ecNumber evidence="1">2.7.11.1</ecNumber>
    </recommendedName>
</protein>
<dbReference type="InterPro" id="IPR000719">
    <property type="entry name" value="Prot_kinase_dom"/>
</dbReference>
<evidence type="ECO:0000256" key="3">
    <source>
        <dbReference type="ARBA" id="ARBA00022679"/>
    </source>
</evidence>
<evidence type="ECO:0000313" key="9">
    <source>
        <dbReference type="Proteomes" id="UP001596200"/>
    </source>
</evidence>
<reference evidence="9" key="1">
    <citation type="journal article" date="2019" name="Int. J. Syst. Evol. Microbiol.">
        <title>The Global Catalogue of Microorganisms (GCM) 10K type strain sequencing project: providing services to taxonomists for standard genome sequencing and annotation.</title>
        <authorList>
            <consortium name="The Broad Institute Genomics Platform"/>
            <consortium name="The Broad Institute Genome Sequencing Center for Infectious Disease"/>
            <person name="Wu L."/>
            <person name="Ma J."/>
        </authorList>
    </citation>
    <scope>NUCLEOTIDE SEQUENCE [LARGE SCALE GENOMIC DNA]</scope>
    <source>
        <strain evidence="9">JCM 4147</strain>
    </source>
</reference>
<evidence type="ECO:0000256" key="2">
    <source>
        <dbReference type="ARBA" id="ARBA00022527"/>
    </source>
</evidence>
<keyword evidence="3" id="KW-0808">Transferase</keyword>
<keyword evidence="5" id="KW-0418">Kinase</keyword>
<keyword evidence="6" id="KW-0067">ATP-binding</keyword>
<keyword evidence="4" id="KW-0547">Nucleotide-binding</keyword>
<dbReference type="Gene3D" id="1.10.510.10">
    <property type="entry name" value="Transferase(Phosphotransferase) domain 1"/>
    <property type="match status" value="1"/>
</dbReference>
<dbReference type="PROSITE" id="PS50011">
    <property type="entry name" value="PROTEIN_KINASE_DOM"/>
    <property type="match status" value="1"/>
</dbReference>
<dbReference type="RefSeq" id="WP_344512741.1">
    <property type="nucleotide sequence ID" value="NZ_BAAATU010000024.1"/>
</dbReference>
<feature type="domain" description="Protein kinase" evidence="7">
    <location>
        <begin position="1"/>
        <end position="296"/>
    </location>
</feature>
<evidence type="ECO:0000313" key="8">
    <source>
        <dbReference type="EMBL" id="MFC5913472.1"/>
    </source>
</evidence>
<sequence length="296" mass="31729">MGETPPPGEALGLLKDHVGEPFTARLLSDRRGSRAWKIAGAAGAVALKANNPDDDTSPDKAAEMAQEDDHLVRLIAACALDAGYRIGTGPWAGGRWVAVRWIDGVPLWRAFAPARSPEGNRPSIRPWLLDVARTWAEQLARLHAAGWAHADVQPTNTLITDDGRAEIIDYALACGPGEGPRLPYRGALTHTTAPEVAAAILATTSDVHIQAEPPADIWGLVASLLWCWTGKRPVSYEDDAPRENKLGAIARGTTLPLDRIRPWPSPLFEQAIRACLAPSPENRPSAAELAALLGET</sequence>
<accession>A0ABW1GIJ8</accession>
<dbReference type="EC" id="2.7.11.1" evidence="1"/>
<evidence type="ECO:0000256" key="4">
    <source>
        <dbReference type="ARBA" id="ARBA00022741"/>
    </source>
</evidence>
<dbReference type="InterPro" id="IPR011009">
    <property type="entry name" value="Kinase-like_dom_sf"/>
</dbReference>
<evidence type="ECO:0000256" key="1">
    <source>
        <dbReference type="ARBA" id="ARBA00012513"/>
    </source>
</evidence>
<dbReference type="Proteomes" id="UP001596200">
    <property type="component" value="Unassembled WGS sequence"/>
</dbReference>
<organism evidence="8 9">
    <name type="scientific">Streptomyces pulveraceus</name>
    <dbReference type="NCBI Taxonomy" id="68258"/>
    <lineage>
        <taxon>Bacteria</taxon>
        <taxon>Bacillati</taxon>
        <taxon>Actinomycetota</taxon>
        <taxon>Actinomycetes</taxon>
        <taxon>Kitasatosporales</taxon>
        <taxon>Streptomycetaceae</taxon>
        <taxon>Streptomyces</taxon>
    </lineage>
</organism>
<dbReference type="Pfam" id="PF00069">
    <property type="entry name" value="Pkinase"/>
    <property type="match status" value="1"/>
</dbReference>